<gene>
    <name evidence="2" type="ORF">LV82_01090</name>
</gene>
<feature type="chain" id="PRO_5015516200" description="Tetratricopeptide repeat protein" evidence="1">
    <location>
        <begin position="25"/>
        <end position="518"/>
    </location>
</feature>
<proteinExistence type="predicted"/>
<name>A0A2S5JKB4_9RHOB</name>
<evidence type="ECO:0000313" key="3">
    <source>
        <dbReference type="Proteomes" id="UP000239736"/>
    </source>
</evidence>
<keyword evidence="3" id="KW-1185">Reference proteome</keyword>
<feature type="signal peptide" evidence="1">
    <location>
        <begin position="1"/>
        <end position="24"/>
    </location>
</feature>
<dbReference type="Proteomes" id="UP000239736">
    <property type="component" value="Unassembled WGS sequence"/>
</dbReference>
<dbReference type="OrthoDB" id="7929427at2"/>
<evidence type="ECO:0000256" key="1">
    <source>
        <dbReference type="SAM" id="SignalP"/>
    </source>
</evidence>
<dbReference type="EMBL" id="PRDS01000002">
    <property type="protein sequence ID" value="PPB81873.1"/>
    <property type="molecule type" value="Genomic_DNA"/>
</dbReference>
<sequence length="518" mass="55256">MWGSKGTSACAAALWLALAPPALAQDDQPLSAIDWLSRSVSGPAPALPSPVIAPPVTTSATPSTIVVRPIDGPTLDGLGLIPASRAGLPKDLWGTSPSAEIARLIRAERVDTLPAIQSLLYSLLLAELSPPMDADGTGAVFLARVDKLLDMGALDQALALLEMIDDPAPEVFRRWFDIALLTGNENRACAMMLKSPQIAPTFPARIFCLARSGNWNAAALSLRTGEALGFIEPDMAELLARFLDPDLFEGEPDAPMPERPSPLVLRLMEAIGQPIPTTRLPVAFAHADLRPNVGWKPRLEAAERLARTGAIEPARLFAIYAERSPAASGGVWERVRAVQDLSRALDKGDRDGVARALPTAWQKMEEVELEVPFANEFGARLLDLDLSGAPGRLAFRIALLSPESGRAAKALPDTATQTDRFLVALANGRPQGAAPPNQIGAAVQAAFVSGSPLSDRFIRLIAEGRLGESILLAIDNITDGARGDLREVTQGLTLLRHVGLEQVARRAGIELILLERRG</sequence>
<reference evidence="2 3" key="1">
    <citation type="submission" date="2018-01" db="EMBL/GenBank/DDBJ databases">
        <title>Genomic Encyclopedia of Archaeal and Bacterial Type Strains, Phase II (KMG-II): from individual species to whole genera.</title>
        <authorList>
            <person name="Goeker M."/>
        </authorList>
    </citation>
    <scope>NUCLEOTIDE SEQUENCE [LARGE SCALE GENOMIC DNA]</scope>
    <source>
        <strain evidence="2 3">DSM 12048</strain>
    </source>
</reference>
<dbReference type="AlphaFoldDB" id="A0A2S5JKB4"/>
<protein>
    <recommendedName>
        <fullName evidence="4">Tetratricopeptide repeat protein</fullName>
    </recommendedName>
</protein>
<comment type="caution">
    <text evidence="2">The sequence shown here is derived from an EMBL/GenBank/DDBJ whole genome shotgun (WGS) entry which is preliminary data.</text>
</comment>
<accession>A0A2S5JKB4</accession>
<keyword evidence="1" id="KW-0732">Signal</keyword>
<evidence type="ECO:0008006" key="4">
    <source>
        <dbReference type="Google" id="ProtNLM"/>
    </source>
</evidence>
<organism evidence="2 3">
    <name type="scientific">Albidovulum inexpectatum</name>
    <dbReference type="NCBI Taxonomy" id="196587"/>
    <lineage>
        <taxon>Bacteria</taxon>
        <taxon>Pseudomonadati</taxon>
        <taxon>Pseudomonadota</taxon>
        <taxon>Alphaproteobacteria</taxon>
        <taxon>Rhodobacterales</taxon>
        <taxon>Paracoccaceae</taxon>
        <taxon>Albidovulum</taxon>
    </lineage>
</organism>
<dbReference type="RefSeq" id="WP_104069717.1">
    <property type="nucleotide sequence ID" value="NZ_PRDS01000002.1"/>
</dbReference>
<evidence type="ECO:0000313" key="2">
    <source>
        <dbReference type="EMBL" id="PPB81873.1"/>
    </source>
</evidence>